<dbReference type="GO" id="GO:0003677">
    <property type="term" value="F:DNA binding"/>
    <property type="evidence" value="ECO:0007669"/>
    <property type="project" value="UniProtKB-KW"/>
</dbReference>
<accession>A0A7J2U4C8</accession>
<keyword evidence="1" id="KW-0238">DNA-binding</keyword>
<evidence type="ECO:0000313" key="3">
    <source>
        <dbReference type="EMBL" id="HEM67429.1"/>
    </source>
</evidence>
<organism evidence="3">
    <name type="scientific">Ignisphaera aggregans</name>
    <dbReference type="NCBI Taxonomy" id="334771"/>
    <lineage>
        <taxon>Archaea</taxon>
        <taxon>Thermoproteota</taxon>
        <taxon>Thermoprotei</taxon>
        <taxon>Desulfurococcales</taxon>
        <taxon>Desulfurococcaceae</taxon>
        <taxon>Ignisphaera</taxon>
    </lineage>
</organism>
<dbReference type="NCBIfam" id="NF040570">
    <property type="entry name" value="guided_TnpB"/>
    <property type="match status" value="1"/>
</dbReference>
<evidence type="ECO:0000259" key="2">
    <source>
        <dbReference type="Pfam" id="PF07282"/>
    </source>
</evidence>
<name>A0A7J2U4C8_9CREN</name>
<sequence>MSSGDEGLLTLTIKMRVSLEPSLFKELVSLMKRYREALNHAIKVVIENKALSLGKAHKLLYSILKERYGLPSKIAIDCYREAIAIAKSWLGNPNRGRVPGAKTPRLWLTNKYSYRVRDSYVEILGGFRLRIIGWDKRYDAYPNGDAILLFKDGKFILGISKRVPKPAKYIPRGILAVDINEKHIAVGNSKTEHRFETAIRRALHYKHLAEELQKKYSSPKCSAWLRRRGILNRVRYFHRKARNIIEDWAKKTSYRLVSMAKQHQYAVAREYLTGLIESVRKLPKEHRVGLTILSYRRLEQWIDWQCEKNGVPIIVVEPRGTSIACPMCSSKLIENGYRRLRCSRCGFEADRDTLAVLNIERRALVQMWGALTPLNASQMTDVSPNR</sequence>
<reference evidence="3" key="1">
    <citation type="journal article" date="2020" name="mSystems">
        <title>Genome- and Community-Level Interaction Insights into Carbon Utilization and Element Cycling Functions of Hydrothermarchaeota in Hydrothermal Sediment.</title>
        <authorList>
            <person name="Zhou Z."/>
            <person name="Liu Y."/>
            <person name="Xu W."/>
            <person name="Pan J."/>
            <person name="Luo Z.H."/>
            <person name="Li M."/>
        </authorList>
    </citation>
    <scope>NUCLEOTIDE SEQUENCE [LARGE SCALE GENOMIC DNA]</scope>
    <source>
        <strain evidence="3">SpSt-125</strain>
    </source>
</reference>
<dbReference type="AlphaFoldDB" id="A0A7J2U4C8"/>
<dbReference type="InterPro" id="IPR010095">
    <property type="entry name" value="Cas12f1-like_TNB"/>
</dbReference>
<dbReference type="EMBL" id="DSEU01000050">
    <property type="protein sequence ID" value="HEM67429.1"/>
    <property type="molecule type" value="Genomic_DNA"/>
</dbReference>
<gene>
    <name evidence="3" type="ORF">ENO26_07700</name>
</gene>
<dbReference type="Pfam" id="PF07282">
    <property type="entry name" value="Cas12f1-like_TNB"/>
    <property type="match status" value="1"/>
</dbReference>
<feature type="domain" description="Cas12f1-like TNB" evidence="2">
    <location>
        <begin position="295"/>
        <end position="359"/>
    </location>
</feature>
<comment type="caution">
    <text evidence="3">The sequence shown here is derived from an EMBL/GenBank/DDBJ whole genome shotgun (WGS) entry which is preliminary data.</text>
</comment>
<evidence type="ECO:0000256" key="1">
    <source>
        <dbReference type="ARBA" id="ARBA00023125"/>
    </source>
</evidence>
<dbReference type="NCBIfam" id="TIGR01766">
    <property type="entry name" value="IS200/IS605 family accessory protein TnpB-like domain"/>
    <property type="match status" value="1"/>
</dbReference>
<protein>
    <submittedName>
        <fullName evidence="3">Transposase</fullName>
    </submittedName>
</protein>
<proteinExistence type="predicted"/>